<dbReference type="EMBL" id="AP028914">
    <property type="protein sequence ID" value="BES95784.1"/>
    <property type="molecule type" value="Genomic_DNA"/>
</dbReference>
<feature type="signal peptide" evidence="1">
    <location>
        <begin position="1"/>
        <end position="25"/>
    </location>
</feature>
<accession>A0ABN7AUA9</accession>
<gene>
    <name evidence="3" type="ORF">NTJ_08594</name>
</gene>
<evidence type="ECO:0000313" key="3">
    <source>
        <dbReference type="EMBL" id="BES95784.1"/>
    </source>
</evidence>
<dbReference type="InterPro" id="IPR006149">
    <property type="entry name" value="EB_dom"/>
</dbReference>
<evidence type="ECO:0000313" key="4">
    <source>
        <dbReference type="Proteomes" id="UP001307889"/>
    </source>
</evidence>
<protein>
    <submittedName>
        <fullName evidence="3">EB module</fullName>
    </submittedName>
</protein>
<dbReference type="PANTHER" id="PTHR39069:SF9">
    <property type="entry name" value="EB DOMAIN-CONTAINING PROTEIN"/>
    <property type="match status" value="1"/>
</dbReference>
<dbReference type="PANTHER" id="PTHR39069">
    <property type="entry name" value="ECDYSONE-INDUCIBLE GENE E1, ISOFORM A"/>
    <property type="match status" value="1"/>
</dbReference>
<organism evidence="3 4">
    <name type="scientific">Nesidiocoris tenuis</name>
    <dbReference type="NCBI Taxonomy" id="355587"/>
    <lineage>
        <taxon>Eukaryota</taxon>
        <taxon>Metazoa</taxon>
        <taxon>Ecdysozoa</taxon>
        <taxon>Arthropoda</taxon>
        <taxon>Hexapoda</taxon>
        <taxon>Insecta</taxon>
        <taxon>Pterygota</taxon>
        <taxon>Neoptera</taxon>
        <taxon>Paraneoptera</taxon>
        <taxon>Hemiptera</taxon>
        <taxon>Heteroptera</taxon>
        <taxon>Panheteroptera</taxon>
        <taxon>Cimicomorpha</taxon>
        <taxon>Miridae</taxon>
        <taxon>Dicyphina</taxon>
        <taxon>Nesidiocoris</taxon>
    </lineage>
</organism>
<evidence type="ECO:0000256" key="1">
    <source>
        <dbReference type="SAM" id="SignalP"/>
    </source>
</evidence>
<reference evidence="3 4" key="1">
    <citation type="submission" date="2023-09" db="EMBL/GenBank/DDBJ databases">
        <title>Nesidiocoris tenuis whole genome shotgun sequence.</title>
        <authorList>
            <person name="Shibata T."/>
            <person name="Shimoda M."/>
            <person name="Kobayashi T."/>
            <person name="Uehara T."/>
        </authorList>
    </citation>
    <scope>NUCLEOTIDE SEQUENCE [LARGE SCALE GENOMIC DNA]</scope>
    <source>
        <strain evidence="3 4">Japan</strain>
    </source>
</reference>
<keyword evidence="4" id="KW-1185">Reference proteome</keyword>
<name>A0ABN7AUA9_9HEMI</name>
<evidence type="ECO:0000259" key="2">
    <source>
        <dbReference type="Pfam" id="PF01683"/>
    </source>
</evidence>
<keyword evidence="1" id="KW-0732">Signal</keyword>
<sequence length="361" mass="40189">MEAISKAFMMTALILLMTAAGPSLTFHTRRTNRTCITDMDCLPHHSSCYQRSICMCNDGYVAVNRTRNNNFECIKVAKKEGDLCVHDLQCEVALGKRSGCRFFDKDDPTFGECHCLPKHHIVRGLCHPTAHIGDPCKVSDDCYLPTDDIIAYCDRGLCICPPGYHPSPDRIECIENKGLAGPCHGNEDCKHPNTRCSLLGYCICEEDFFLNSDKTACEARIPITKLGAHCSNNSQCDSFLKETTCEPFSKKCVCKDGAHQINSTCYRTAVLGDACAERLECLIPSGTERVDCIGNICSCNPPYARVLHDCLLDSEHTRRNYTYNNHTHYHYHNSTSRISLGSGLTILSGLIFSAWGYSLQN</sequence>
<proteinExistence type="predicted"/>
<dbReference type="Pfam" id="PF01683">
    <property type="entry name" value="EB"/>
    <property type="match status" value="2"/>
</dbReference>
<feature type="domain" description="EB" evidence="2">
    <location>
        <begin position="115"/>
        <end position="169"/>
    </location>
</feature>
<dbReference type="Proteomes" id="UP001307889">
    <property type="component" value="Chromosome 6"/>
</dbReference>
<feature type="domain" description="EB" evidence="2">
    <location>
        <begin position="254"/>
        <end position="310"/>
    </location>
</feature>
<feature type="chain" id="PRO_5046451505" evidence="1">
    <location>
        <begin position="26"/>
        <end position="361"/>
    </location>
</feature>